<dbReference type="STRING" id="933084.A0A067PJ33"/>
<reference evidence="4" key="1">
    <citation type="journal article" date="2014" name="Proc. Natl. Acad. Sci. U.S.A.">
        <title>Extensive sampling of basidiomycete genomes demonstrates inadequacy of the white-rot/brown-rot paradigm for wood decay fungi.</title>
        <authorList>
            <person name="Riley R."/>
            <person name="Salamov A.A."/>
            <person name="Brown D.W."/>
            <person name="Nagy L.G."/>
            <person name="Floudas D."/>
            <person name="Held B.W."/>
            <person name="Levasseur A."/>
            <person name="Lombard V."/>
            <person name="Morin E."/>
            <person name="Otillar R."/>
            <person name="Lindquist E.A."/>
            <person name="Sun H."/>
            <person name="LaButti K.M."/>
            <person name="Schmutz J."/>
            <person name="Jabbour D."/>
            <person name="Luo H."/>
            <person name="Baker S.E."/>
            <person name="Pisabarro A.G."/>
            <person name="Walton J.D."/>
            <person name="Blanchette R.A."/>
            <person name="Henrissat B."/>
            <person name="Martin F."/>
            <person name="Cullen D."/>
            <person name="Hibbett D.S."/>
            <person name="Grigoriev I.V."/>
        </authorList>
    </citation>
    <scope>NUCLEOTIDE SEQUENCE [LARGE SCALE GENOMIC DNA]</scope>
    <source>
        <strain evidence="4">MUCL 33604</strain>
    </source>
</reference>
<feature type="coiled-coil region" evidence="1">
    <location>
        <begin position="120"/>
        <end position="147"/>
    </location>
</feature>
<dbReference type="AlphaFoldDB" id="A0A067PJ33"/>
<evidence type="ECO:0000256" key="1">
    <source>
        <dbReference type="SAM" id="Coils"/>
    </source>
</evidence>
<dbReference type="EMBL" id="KL197760">
    <property type="protein sequence ID" value="KDQ50441.1"/>
    <property type="molecule type" value="Genomic_DNA"/>
</dbReference>
<evidence type="ECO:0000256" key="2">
    <source>
        <dbReference type="SAM" id="MobiDB-lite"/>
    </source>
</evidence>
<dbReference type="Proteomes" id="UP000027265">
    <property type="component" value="Unassembled WGS sequence"/>
</dbReference>
<organism evidence="3 4">
    <name type="scientific">Jaapia argillacea MUCL 33604</name>
    <dbReference type="NCBI Taxonomy" id="933084"/>
    <lineage>
        <taxon>Eukaryota</taxon>
        <taxon>Fungi</taxon>
        <taxon>Dikarya</taxon>
        <taxon>Basidiomycota</taxon>
        <taxon>Agaricomycotina</taxon>
        <taxon>Agaricomycetes</taxon>
        <taxon>Agaricomycetidae</taxon>
        <taxon>Jaapiales</taxon>
        <taxon>Jaapiaceae</taxon>
        <taxon>Jaapia</taxon>
    </lineage>
</organism>
<dbReference type="InterPro" id="IPR027267">
    <property type="entry name" value="AH/BAR_dom_sf"/>
</dbReference>
<dbReference type="Gene3D" id="1.20.1270.60">
    <property type="entry name" value="Arfaptin homology (AH) domain/BAR domain"/>
    <property type="match status" value="1"/>
</dbReference>
<evidence type="ECO:0000313" key="3">
    <source>
        <dbReference type="EMBL" id="KDQ50441.1"/>
    </source>
</evidence>
<keyword evidence="1" id="KW-0175">Coiled coil</keyword>
<dbReference type="HOGENOM" id="CLU_780893_0_0_1"/>
<evidence type="ECO:0000313" key="4">
    <source>
        <dbReference type="Proteomes" id="UP000027265"/>
    </source>
</evidence>
<proteinExistence type="predicted"/>
<protein>
    <submittedName>
        <fullName evidence="3">Uncharacterized protein</fullName>
    </submittedName>
</protein>
<sequence>MNPLHPTGPLQDILTAQKSIQRSLQSASKGYCQMSIALVQWGLEEAPQLSTSIAPLASLLDQLSTSILSLVPHINEHILTSTLASKNVLSRQRHLRGTLAREARTGRRLSIDLPKQKMTIDTLSNKMKSVNAKIAEEETKVLELQRAAVDMWMQGQREGIQTFSWEAMNAVVIAEQTKSEEEATRISHEIPPPYRSPIVSLELTTTPTTAPPPPSPDNALSTVYLDARSRVDDAISLARFDPIVHPINQISLGYTSVFTPPPTAAHTPPAEAEDDGSVDDSSDRTSVPRPTWLQDRDPQYETAISNLTMFTAPGGLEPATQHDDDYSISSSQYVPSHIRNGSLVSDVTRISYRSR</sequence>
<gene>
    <name evidence="3" type="ORF">JAAARDRAFT_63206</name>
</gene>
<accession>A0A067PJ33</accession>
<feature type="region of interest" description="Disordered" evidence="2">
    <location>
        <begin position="259"/>
        <end position="298"/>
    </location>
</feature>
<keyword evidence="4" id="KW-1185">Reference proteome</keyword>
<dbReference type="InParanoid" id="A0A067PJ33"/>
<name>A0A067PJ33_9AGAM</name>
<feature type="compositionally biased region" description="Acidic residues" evidence="2">
    <location>
        <begin position="271"/>
        <end position="280"/>
    </location>
</feature>